<evidence type="ECO:0000256" key="4">
    <source>
        <dbReference type="ARBA" id="ARBA00023002"/>
    </source>
</evidence>
<dbReference type="EMBL" id="QNSE01000013">
    <property type="protein sequence ID" value="RBP79599.1"/>
    <property type="molecule type" value="Genomic_DNA"/>
</dbReference>
<dbReference type="AlphaFoldDB" id="A0A366IZV2"/>
<reference evidence="7 8" key="1">
    <citation type="submission" date="2018-06" db="EMBL/GenBank/DDBJ databases">
        <title>Genomic Encyclopedia of Type Strains, Phase III (KMG-III): the genomes of soil and plant-associated and newly described type strains.</title>
        <authorList>
            <person name="Whitman W."/>
        </authorList>
    </citation>
    <scope>NUCLEOTIDE SEQUENCE [LARGE SCALE GENOMIC DNA]</scope>
    <source>
        <strain evidence="7 8">CECT 7377</strain>
    </source>
</reference>
<sequence length="248" mass="27583">MLTMNPILQAQSNHKSIRQYTDKAIDEVLLKQLIQSAQGAASSSFIQAYSLVQVSNKDNRQKIATLAGGQKWVESAPEFFIICADLTRVEYCSLEQGLGELEGNTEHFIAATTDATFFAQNLMLAAESVGLGAVFIGGIRNDPEQVAELLNLPDQVYPVFGLCLGYPDAEPDLKPRLPVDVILHKDSYDNNRCADDVKAYDAQMQAYYQGRGDNQKSSNWSEQTAAAVQKKKREHMLSFLQKRGFLNR</sequence>
<comment type="caution">
    <text evidence="7">The sequence shown here is derived from an EMBL/GenBank/DDBJ whole genome shotgun (WGS) entry which is preliminary data.</text>
</comment>
<name>A0A366IZV2_9GAMM</name>
<protein>
    <submittedName>
        <fullName evidence="7">Nitroreductase</fullName>
    </submittedName>
</protein>
<feature type="domain" description="Nitroreductase" evidence="6">
    <location>
        <begin position="14"/>
        <end position="166"/>
    </location>
</feature>
<dbReference type="OrthoDB" id="3181400at2"/>
<accession>A0A366IZV2</accession>
<evidence type="ECO:0000259" key="6">
    <source>
        <dbReference type="Pfam" id="PF00881"/>
    </source>
</evidence>
<keyword evidence="2 5" id="KW-0285">Flavoprotein</keyword>
<dbReference type="SUPFAM" id="SSF55469">
    <property type="entry name" value="FMN-dependent nitroreductase-like"/>
    <property type="match status" value="1"/>
</dbReference>
<dbReference type="Gene3D" id="3.40.109.10">
    <property type="entry name" value="NADH Oxidase"/>
    <property type="match status" value="1"/>
</dbReference>
<dbReference type="CDD" id="cd02146">
    <property type="entry name" value="NfsA-like"/>
    <property type="match status" value="1"/>
</dbReference>
<gene>
    <name evidence="7" type="ORF">DFP80_11355</name>
</gene>
<dbReference type="PANTHER" id="PTHR43425:SF2">
    <property type="entry name" value="OXYGEN-INSENSITIVE NADPH NITROREDUCTASE"/>
    <property type="match status" value="1"/>
</dbReference>
<dbReference type="Proteomes" id="UP000252792">
    <property type="component" value="Unassembled WGS sequence"/>
</dbReference>
<dbReference type="Pfam" id="PF00881">
    <property type="entry name" value="Nitroreductase"/>
    <property type="match status" value="1"/>
</dbReference>
<dbReference type="PIRSF" id="PIRSF005426">
    <property type="entry name" value="Frp"/>
    <property type="match status" value="1"/>
</dbReference>
<evidence type="ECO:0000313" key="7">
    <source>
        <dbReference type="EMBL" id="RBP79599.1"/>
    </source>
</evidence>
<evidence type="ECO:0000313" key="8">
    <source>
        <dbReference type="Proteomes" id="UP000252792"/>
    </source>
</evidence>
<keyword evidence="5" id="KW-0521">NADP</keyword>
<evidence type="ECO:0000256" key="5">
    <source>
        <dbReference type="PIRNR" id="PIRNR005426"/>
    </source>
</evidence>
<evidence type="ECO:0000256" key="3">
    <source>
        <dbReference type="ARBA" id="ARBA00022643"/>
    </source>
</evidence>
<proteinExistence type="inferred from homology"/>
<dbReference type="InterPro" id="IPR029479">
    <property type="entry name" value="Nitroreductase"/>
</dbReference>
<keyword evidence="4 5" id="KW-0560">Oxidoreductase</keyword>
<comment type="similarity">
    <text evidence="1 5">Belongs to the flavin oxidoreductase frp family.</text>
</comment>
<dbReference type="GO" id="GO:0016491">
    <property type="term" value="F:oxidoreductase activity"/>
    <property type="evidence" value="ECO:0007669"/>
    <property type="project" value="UniProtKB-UniRule"/>
</dbReference>
<dbReference type="InterPro" id="IPR016446">
    <property type="entry name" value="Flavin_OxRdtase_Frp"/>
</dbReference>
<evidence type="ECO:0000256" key="2">
    <source>
        <dbReference type="ARBA" id="ARBA00022630"/>
    </source>
</evidence>
<dbReference type="PANTHER" id="PTHR43425">
    <property type="entry name" value="OXYGEN-INSENSITIVE NADPH NITROREDUCTASE"/>
    <property type="match status" value="1"/>
</dbReference>
<evidence type="ECO:0000256" key="1">
    <source>
        <dbReference type="ARBA" id="ARBA00008366"/>
    </source>
</evidence>
<dbReference type="NCBIfam" id="NF008033">
    <property type="entry name" value="PRK10765.1"/>
    <property type="match status" value="1"/>
</dbReference>
<keyword evidence="3 5" id="KW-0288">FMN</keyword>
<organism evidence="7 8">
    <name type="scientific">Marinomonas rhizomae</name>
    <dbReference type="NCBI Taxonomy" id="491948"/>
    <lineage>
        <taxon>Bacteria</taxon>
        <taxon>Pseudomonadati</taxon>
        <taxon>Pseudomonadota</taxon>
        <taxon>Gammaproteobacteria</taxon>
        <taxon>Oceanospirillales</taxon>
        <taxon>Oceanospirillaceae</taxon>
        <taxon>Marinomonas</taxon>
    </lineage>
</organism>
<keyword evidence="8" id="KW-1185">Reference proteome</keyword>
<dbReference type="InterPro" id="IPR000415">
    <property type="entry name" value="Nitroreductase-like"/>
</dbReference>